<keyword evidence="2" id="KW-1185">Reference proteome</keyword>
<evidence type="ECO:0000313" key="2">
    <source>
        <dbReference type="Proteomes" id="UP000503447"/>
    </source>
</evidence>
<evidence type="ECO:0000313" key="1">
    <source>
        <dbReference type="EMBL" id="QJW94778.1"/>
    </source>
</evidence>
<sequence>MASKLEQACTRAQASVPDCVATGYVDMGSGMLLGAKTVDSHPREVLDLVAAATADLFQGTNVSSIEKLFRKSRGVKDDGAHYFQEMIVMSDNLVHVFLRSKRNSEQAAVFVCRKSVNIGMALTKSRLSLPDLESNV</sequence>
<proteinExistence type="predicted"/>
<dbReference type="RefSeq" id="WP_171470699.1">
    <property type="nucleotide sequence ID" value="NZ_CP053452.2"/>
</dbReference>
<dbReference type="AlphaFoldDB" id="A0A6M5YLC6"/>
<gene>
    <name evidence="1" type="ORF">FTUN_2301</name>
</gene>
<dbReference type="EMBL" id="CP053452">
    <property type="protein sequence ID" value="QJW94778.1"/>
    <property type="molecule type" value="Genomic_DNA"/>
</dbReference>
<accession>A0A6M5YLC6</accession>
<dbReference type="Proteomes" id="UP000503447">
    <property type="component" value="Chromosome"/>
</dbReference>
<name>A0A6M5YLC6_9BACT</name>
<evidence type="ECO:0008006" key="3">
    <source>
        <dbReference type="Google" id="ProtNLM"/>
    </source>
</evidence>
<reference evidence="2" key="1">
    <citation type="submission" date="2020-05" db="EMBL/GenBank/DDBJ databases">
        <title>Frigoriglobus tundricola gen. nov., sp. nov., a psychrotolerant cellulolytic planctomycete of the family Gemmataceae with two divergent copies of 16S rRNA gene.</title>
        <authorList>
            <person name="Kulichevskaya I.S."/>
            <person name="Ivanova A.A."/>
            <person name="Naumoff D.G."/>
            <person name="Beletsky A.V."/>
            <person name="Rijpstra W.I.C."/>
            <person name="Sinninghe Damste J.S."/>
            <person name="Mardanov A.V."/>
            <person name="Ravin N.V."/>
            <person name="Dedysh S.N."/>
        </authorList>
    </citation>
    <scope>NUCLEOTIDE SEQUENCE [LARGE SCALE GENOMIC DNA]</scope>
    <source>
        <strain evidence="2">PL17</strain>
    </source>
</reference>
<protein>
    <recommendedName>
        <fullName evidence="3">Roadblock/LAMTOR2 domain-containing protein</fullName>
    </recommendedName>
</protein>
<organism evidence="1 2">
    <name type="scientific">Frigoriglobus tundricola</name>
    <dbReference type="NCBI Taxonomy" id="2774151"/>
    <lineage>
        <taxon>Bacteria</taxon>
        <taxon>Pseudomonadati</taxon>
        <taxon>Planctomycetota</taxon>
        <taxon>Planctomycetia</taxon>
        <taxon>Gemmatales</taxon>
        <taxon>Gemmataceae</taxon>
        <taxon>Frigoriglobus</taxon>
    </lineage>
</organism>
<dbReference type="KEGG" id="ftj:FTUN_2301"/>